<proteinExistence type="predicted"/>
<reference evidence="2" key="2">
    <citation type="journal article" date="2022" name="Microbiol. Resour. Announc.">
        <title>Metagenome Sequencing to Explore Phylogenomics of Terrestrial Cyanobacteria.</title>
        <authorList>
            <person name="Ward R.D."/>
            <person name="Stajich J.E."/>
            <person name="Johansen J.R."/>
            <person name="Huntemann M."/>
            <person name="Clum A."/>
            <person name="Foster B."/>
            <person name="Foster B."/>
            <person name="Roux S."/>
            <person name="Palaniappan K."/>
            <person name="Varghese N."/>
            <person name="Mukherjee S."/>
            <person name="Reddy T.B.K."/>
            <person name="Daum C."/>
            <person name="Copeland A."/>
            <person name="Chen I.A."/>
            <person name="Ivanova N.N."/>
            <person name="Kyrpides N.C."/>
            <person name="Shapiro N."/>
            <person name="Eloe-Fadrosh E.A."/>
            <person name="Pietrasiak N."/>
        </authorList>
    </citation>
    <scope>NUCLEOTIDE SEQUENCE</scope>
    <source>
        <strain evidence="2">JT2-VF2</strain>
    </source>
</reference>
<feature type="region of interest" description="Disordered" evidence="1">
    <location>
        <begin position="46"/>
        <end position="80"/>
    </location>
</feature>
<evidence type="ECO:0000313" key="3">
    <source>
        <dbReference type="Proteomes" id="UP000715781"/>
    </source>
</evidence>
<reference evidence="2" key="1">
    <citation type="submission" date="2021-05" db="EMBL/GenBank/DDBJ databases">
        <authorList>
            <person name="Pietrasiak N."/>
            <person name="Ward R."/>
            <person name="Stajich J.E."/>
            <person name="Kurbessoian T."/>
        </authorList>
    </citation>
    <scope>NUCLEOTIDE SEQUENCE</scope>
    <source>
        <strain evidence="2">JT2-VF2</strain>
    </source>
</reference>
<dbReference type="EMBL" id="JAHHHN010000004">
    <property type="protein sequence ID" value="MBW4561150.1"/>
    <property type="molecule type" value="Genomic_DNA"/>
</dbReference>
<organism evidence="2 3">
    <name type="scientific">Mojavia pulchra JT2-VF2</name>
    <dbReference type="NCBI Taxonomy" id="287848"/>
    <lineage>
        <taxon>Bacteria</taxon>
        <taxon>Bacillati</taxon>
        <taxon>Cyanobacteriota</taxon>
        <taxon>Cyanophyceae</taxon>
        <taxon>Nostocales</taxon>
        <taxon>Nostocaceae</taxon>
    </lineage>
</organism>
<accession>A0A951PY34</accession>
<evidence type="ECO:0000256" key="1">
    <source>
        <dbReference type="SAM" id="MobiDB-lite"/>
    </source>
</evidence>
<name>A0A951PY34_9NOST</name>
<dbReference type="Proteomes" id="UP000715781">
    <property type="component" value="Unassembled WGS sequence"/>
</dbReference>
<dbReference type="NCBIfam" id="NF047413">
    <property type="entry name" value="heterocyst_PatX"/>
    <property type="match status" value="1"/>
</dbReference>
<gene>
    <name evidence="2" type="ORF">KME32_08300</name>
</gene>
<evidence type="ECO:0000313" key="2">
    <source>
        <dbReference type="EMBL" id="MBW4561150.1"/>
    </source>
</evidence>
<dbReference type="AlphaFoldDB" id="A0A951PY34"/>
<protein>
    <submittedName>
        <fullName evidence="2">Uncharacterized protein</fullName>
    </submittedName>
</protein>
<dbReference type="InterPro" id="IPR058097">
    <property type="entry name" value="PatX"/>
</dbReference>
<comment type="caution">
    <text evidence="2">The sequence shown here is derived from an EMBL/GenBank/DDBJ whole genome shotgun (WGS) entry which is preliminary data.</text>
</comment>
<sequence length="80" mass="8820">MRAAISILVSSLVVGSFTLNCQVTKNRSSHLLLASSTSDLQQLLSVRPKPRPNQPEKPAPHRGSGRRELMKNYGNMHTPI</sequence>